<dbReference type="InterPro" id="IPR005795">
    <property type="entry name" value="LolPI"/>
</dbReference>
<protein>
    <submittedName>
        <fullName evidence="6">Expansin B4</fullName>
    </submittedName>
</protein>
<dbReference type="Gene3D" id="2.60.40.760">
    <property type="entry name" value="Expansin, cellulose-binding-like domain"/>
    <property type="match status" value="1"/>
</dbReference>
<gene>
    <name evidence="6" type="ORF">STAS_18519</name>
</gene>
<dbReference type="InterPro" id="IPR007117">
    <property type="entry name" value="Expansin_CBD"/>
</dbReference>
<sequence length="255" mass="27472">MFTYCVSHFSNILTLVVTLFLITNPTCFCLNLKLVNTSAYNGFSQGVATWYGEPRGVGSTDDVAAPPYNGMISAGNNFLFKSGAGCGNCYQVKCTGNPECSGNPVSVTITDECPGCSDPVHFDLSGKAIGALAKPGQDDKLRSLGKINIQYQRIRCSYSTSITFKIDEGSTPNYMSFAIEYVNGDGDIGAVQISSPSSKGWLNMQRVWGVTWKVNLSNGVNGPFSVKVTTIESKVTYIANNVIPANWQPGQHYHG</sequence>
<evidence type="ECO:0000259" key="5">
    <source>
        <dbReference type="PROSITE" id="PS50843"/>
    </source>
</evidence>
<dbReference type="Pfam" id="PF03330">
    <property type="entry name" value="DPBB_1"/>
    <property type="match status" value="1"/>
</dbReference>
<comment type="subcellular location">
    <subcellularLocation>
        <location evidence="1">Secreted</location>
    </subcellularLocation>
</comment>
<evidence type="ECO:0000313" key="7">
    <source>
        <dbReference type="Proteomes" id="UP000325081"/>
    </source>
</evidence>
<dbReference type="SMART" id="SM00837">
    <property type="entry name" value="DPBB_1"/>
    <property type="match status" value="1"/>
</dbReference>
<dbReference type="PRINTS" id="PR01225">
    <property type="entry name" value="EXPANSNFAMLY"/>
</dbReference>
<dbReference type="AlphaFoldDB" id="A0A5A7Q986"/>
<dbReference type="Pfam" id="PF01357">
    <property type="entry name" value="Expansin_C"/>
    <property type="match status" value="1"/>
</dbReference>
<name>A0A5A7Q986_STRAF</name>
<dbReference type="Proteomes" id="UP000325081">
    <property type="component" value="Unassembled WGS sequence"/>
</dbReference>
<dbReference type="OrthoDB" id="406505at2759"/>
<keyword evidence="2" id="KW-0964">Secreted</keyword>
<proteinExistence type="inferred from homology"/>
<comment type="caution">
    <text evidence="6">The sequence shown here is derived from an EMBL/GenBank/DDBJ whole genome shotgun (WGS) entry which is preliminary data.</text>
</comment>
<dbReference type="Gene3D" id="2.40.40.10">
    <property type="entry name" value="RlpA-like domain"/>
    <property type="match status" value="1"/>
</dbReference>
<feature type="non-terminal residue" evidence="6">
    <location>
        <position position="255"/>
    </location>
</feature>
<dbReference type="PANTHER" id="PTHR31692">
    <property type="entry name" value="EXPANSIN-B3"/>
    <property type="match status" value="1"/>
</dbReference>
<evidence type="ECO:0000313" key="6">
    <source>
        <dbReference type="EMBL" id="GER41793.1"/>
    </source>
</evidence>
<evidence type="ECO:0000259" key="4">
    <source>
        <dbReference type="PROSITE" id="PS50842"/>
    </source>
</evidence>
<dbReference type="InterPro" id="IPR009009">
    <property type="entry name" value="RlpA-like_DPBB"/>
</dbReference>
<comment type="similarity">
    <text evidence="3">Belongs to the expansin family.</text>
</comment>
<dbReference type="GO" id="GO:0009653">
    <property type="term" value="P:anatomical structure morphogenesis"/>
    <property type="evidence" value="ECO:0007669"/>
    <property type="project" value="UniProtKB-ARBA"/>
</dbReference>
<dbReference type="PRINTS" id="PR00829">
    <property type="entry name" value="LOLP1ALLERGN"/>
</dbReference>
<feature type="domain" description="Expansin-like CBD" evidence="5">
    <location>
        <begin position="173"/>
        <end position="255"/>
    </location>
</feature>
<dbReference type="PROSITE" id="PS50843">
    <property type="entry name" value="EXPANSIN_CBD"/>
    <property type="match status" value="1"/>
</dbReference>
<reference evidence="7" key="1">
    <citation type="journal article" date="2019" name="Curr. Biol.">
        <title>Genome Sequence of Striga asiatica Provides Insight into the Evolution of Plant Parasitism.</title>
        <authorList>
            <person name="Yoshida S."/>
            <person name="Kim S."/>
            <person name="Wafula E.K."/>
            <person name="Tanskanen J."/>
            <person name="Kim Y.M."/>
            <person name="Honaas L."/>
            <person name="Yang Z."/>
            <person name="Spallek T."/>
            <person name="Conn C.E."/>
            <person name="Ichihashi Y."/>
            <person name="Cheong K."/>
            <person name="Cui S."/>
            <person name="Der J.P."/>
            <person name="Gundlach H."/>
            <person name="Jiao Y."/>
            <person name="Hori C."/>
            <person name="Ishida J.K."/>
            <person name="Kasahara H."/>
            <person name="Kiba T."/>
            <person name="Kim M.S."/>
            <person name="Koo N."/>
            <person name="Laohavisit A."/>
            <person name="Lee Y.H."/>
            <person name="Lumba S."/>
            <person name="McCourt P."/>
            <person name="Mortimer J.C."/>
            <person name="Mutuku J.M."/>
            <person name="Nomura T."/>
            <person name="Sasaki-Sekimoto Y."/>
            <person name="Seto Y."/>
            <person name="Wang Y."/>
            <person name="Wakatake T."/>
            <person name="Sakakibara H."/>
            <person name="Demura T."/>
            <person name="Yamaguchi S."/>
            <person name="Yoneyama K."/>
            <person name="Manabe R.I."/>
            <person name="Nelson D.C."/>
            <person name="Schulman A.H."/>
            <person name="Timko M.P."/>
            <person name="dePamphilis C.W."/>
            <person name="Choi D."/>
            <person name="Shirasu K."/>
        </authorList>
    </citation>
    <scope>NUCLEOTIDE SEQUENCE [LARGE SCALE GENOMIC DNA]</scope>
    <source>
        <strain evidence="7">cv. UVA1</strain>
    </source>
</reference>
<dbReference type="GO" id="GO:0005576">
    <property type="term" value="C:extracellular region"/>
    <property type="evidence" value="ECO:0007669"/>
    <property type="project" value="UniProtKB-SubCell"/>
</dbReference>
<evidence type="ECO:0000256" key="2">
    <source>
        <dbReference type="ARBA" id="ARBA00022525"/>
    </source>
</evidence>
<dbReference type="PROSITE" id="PS50842">
    <property type="entry name" value="EXPANSIN_EG45"/>
    <property type="match status" value="1"/>
</dbReference>
<keyword evidence="7" id="KW-1185">Reference proteome</keyword>
<dbReference type="InterPro" id="IPR007118">
    <property type="entry name" value="Expan_Lol_pI"/>
</dbReference>
<dbReference type="CDD" id="cd22275">
    <property type="entry name" value="DPBB_EXPB_N"/>
    <property type="match status" value="1"/>
</dbReference>
<dbReference type="InterPro" id="IPR007112">
    <property type="entry name" value="Expansin/allergen_DPBB_dom"/>
</dbReference>
<accession>A0A5A7Q986</accession>
<dbReference type="SUPFAM" id="SSF50685">
    <property type="entry name" value="Barwin-like endoglucanases"/>
    <property type="match status" value="1"/>
</dbReference>
<evidence type="ECO:0000256" key="3">
    <source>
        <dbReference type="RuleBase" id="RU003460"/>
    </source>
</evidence>
<dbReference type="SUPFAM" id="SSF49590">
    <property type="entry name" value="PHL pollen allergen"/>
    <property type="match status" value="1"/>
</dbReference>
<feature type="domain" description="Expansin-like EG45" evidence="4">
    <location>
        <begin position="46"/>
        <end position="161"/>
    </location>
</feature>
<dbReference type="PANTHER" id="PTHR31692:SF56">
    <property type="entry name" value="EXPANSIN-B2-RELATED"/>
    <property type="match status" value="1"/>
</dbReference>
<dbReference type="InterPro" id="IPR036749">
    <property type="entry name" value="Expansin_CBD_sf"/>
</dbReference>
<dbReference type="InterPro" id="IPR036908">
    <property type="entry name" value="RlpA-like_sf"/>
</dbReference>
<evidence type="ECO:0000256" key="1">
    <source>
        <dbReference type="ARBA" id="ARBA00004613"/>
    </source>
</evidence>
<dbReference type="EMBL" id="BKCP01006183">
    <property type="protein sequence ID" value="GER41793.1"/>
    <property type="molecule type" value="Genomic_DNA"/>
</dbReference>
<organism evidence="6 7">
    <name type="scientific">Striga asiatica</name>
    <name type="common">Asiatic witchweed</name>
    <name type="synonym">Buchnera asiatica</name>
    <dbReference type="NCBI Taxonomy" id="4170"/>
    <lineage>
        <taxon>Eukaryota</taxon>
        <taxon>Viridiplantae</taxon>
        <taxon>Streptophyta</taxon>
        <taxon>Embryophyta</taxon>
        <taxon>Tracheophyta</taxon>
        <taxon>Spermatophyta</taxon>
        <taxon>Magnoliopsida</taxon>
        <taxon>eudicotyledons</taxon>
        <taxon>Gunneridae</taxon>
        <taxon>Pentapetalae</taxon>
        <taxon>asterids</taxon>
        <taxon>lamiids</taxon>
        <taxon>Lamiales</taxon>
        <taxon>Orobanchaceae</taxon>
        <taxon>Buchnereae</taxon>
        <taxon>Striga</taxon>
    </lineage>
</organism>